<dbReference type="PROSITE" id="PS50075">
    <property type="entry name" value="CARRIER"/>
    <property type="match status" value="1"/>
</dbReference>
<dbReference type="GeneID" id="37229206"/>
<evidence type="ECO:0000313" key="7">
    <source>
        <dbReference type="Proteomes" id="UP000249402"/>
    </source>
</evidence>
<dbReference type="EMBL" id="KZ824442">
    <property type="protein sequence ID" value="RAL00127.1"/>
    <property type="molecule type" value="Genomic_DNA"/>
</dbReference>
<dbReference type="InterPro" id="IPR010080">
    <property type="entry name" value="Thioester_reductase-like_dom"/>
</dbReference>
<comment type="similarity">
    <text evidence="3">Belongs to the NRP synthetase family.</text>
</comment>
<organism evidence="6 7">
    <name type="scientific">Aspergillus ibericus CBS 121593</name>
    <dbReference type="NCBI Taxonomy" id="1448316"/>
    <lineage>
        <taxon>Eukaryota</taxon>
        <taxon>Fungi</taxon>
        <taxon>Dikarya</taxon>
        <taxon>Ascomycota</taxon>
        <taxon>Pezizomycotina</taxon>
        <taxon>Eurotiomycetes</taxon>
        <taxon>Eurotiomycetidae</taxon>
        <taxon>Eurotiales</taxon>
        <taxon>Aspergillaceae</taxon>
        <taxon>Aspergillus</taxon>
        <taxon>Aspergillus subgen. Circumdati</taxon>
    </lineage>
</organism>
<name>A0A395GX54_9EURO</name>
<keyword evidence="1" id="KW-0596">Phosphopantetheine</keyword>
<dbReference type="CDD" id="cd05930">
    <property type="entry name" value="A_NRPS"/>
    <property type="match status" value="1"/>
</dbReference>
<dbReference type="Gene3D" id="1.10.1200.10">
    <property type="entry name" value="ACP-like"/>
    <property type="match status" value="1"/>
</dbReference>
<dbReference type="OrthoDB" id="408177at2759"/>
<evidence type="ECO:0000259" key="5">
    <source>
        <dbReference type="PROSITE" id="PS50075"/>
    </source>
</evidence>
<dbReference type="InterPro" id="IPR020845">
    <property type="entry name" value="AMP-binding_CS"/>
</dbReference>
<dbReference type="Proteomes" id="UP000249402">
    <property type="component" value="Unassembled WGS sequence"/>
</dbReference>
<feature type="region of interest" description="Disordered" evidence="4">
    <location>
        <begin position="120"/>
        <end position="143"/>
    </location>
</feature>
<dbReference type="SUPFAM" id="SSF47336">
    <property type="entry name" value="ACP-like"/>
    <property type="match status" value="1"/>
</dbReference>
<dbReference type="InterPro" id="IPR013120">
    <property type="entry name" value="FAR_NAD-bd"/>
</dbReference>
<dbReference type="Gene3D" id="3.40.50.720">
    <property type="entry name" value="NAD(P)-binding Rossmann-like Domain"/>
    <property type="match status" value="1"/>
</dbReference>
<proteinExistence type="inferred from homology"/>
<dbReference type="SUPFAM" id="SSF51735">
    <property type="entry name" value="NAD(P)-binding Rossmann-fold domains"/>
    <property type="match status" value="1"/>
</dbReference>
<dbReference type="Gene3D" id="3.40.50.980">
    <property type="match status" value="2"/>
</dbReference>
<evidence type="ECO:0000256" key="2">
    <source>
        <dbReference type="ARBA" id="ARBA00022553"/>
    </source>
</evidence>
<dbReference type="InterPro" id="IPR045851">
    <property type="entry name" value="AMP-bd_C_sf"/>
</dbReference>
<protein>
    <submittedName>
        <fullName evidence="6">Non-ribosomal peptide synthetase</fullName>
    </submittedName>
</protein>
<feature type="compositionally biased region" description="Polar residues" evidence="4">
    <location>
        <begin position="132"/>
        <end position="143"/>
    </location>
</feature>
<evidence type="ECO:0000256" key="3">
    <source>
        <dbReference type="ARBA" id="ARBA00029454"/>
    </source>
</evidence>
<dbReference type="InterPro" id="IPR036291">
    <property type="entry name" value="NAD(P)-bd_dom_sf"/>
</dbReference>
<dbReference type="InterPro" id="IPR009081">
    <property type="entry name" value="PP-bd_ACP"/>
</dbReference>
<dbReference type="Gene3D" id="2.30.38.10">
    <property type="entry name" value="Luciferase, Domain 3"/>
    <property type="match status" value="1"/>
</dbReference>
<dbReference type="InterPro" id="IPR000873">
    <property type="entry name" value="AMP-dep_synth/lig_dom"/>
</dbReference>
<dbReference type="RefSeq" id="XP_025574454.1">
    <property type="nucleotide sequence ID" value="XM_025724341.1"/>
</dbReference>
<dbReference type="Gene3D" id="3.30.300.30">
    <property type="match status" value="1"/>
</dbReference>
<accession>A0A395GX54</accession>
<dbReference type="Pfam" id="PF00550">
    <property type="entry name" value="PP-binding"/>
    <property type="match status" value="1"/>
</dbReference>
<dbReference type="STRING" id="1448316.A0A395GX54"/>
<feature type="compositionally biased region" description="Basic and acidic residues" evidence="4">
    <location>
        <begin position="121"/>
        <end position="131"/>
    </location>
</feature>
<dbReference type="PANTHER" id="PTHR44845:SF6">
    <property type="entry name" value="BETA-ALANINE-ACTIVATING ENZYME"/>
    <property type="match status" value="1"/>
</dbReference>
<gene>
    <name evidence="6" type="ORF">BO80DRAFT_502758</name>
</gene>
<evidence type="ECO:0000313" key="6">
    <source>
        <dbReference type="EMBL" id="RAL00127.1"/>
    </source>
</evidence>
<keyword evidence="7" id="KW-1185">Reference proteome</keyword>
<dbReference type="CDD" id="cd05235">
    <property type="entry name" value="SDR_e1"/>
    <property type="match status" value="1"/>
</dbReference>
<dbReference type="InterPro" id="IPR036736">
    <property type="entry name" value="ACP-like_sf"/>
</dbReference>
<dbReference type="VEuPathDB" id="FungiDB:BO80DRAFT_502758"/>
<feature type="domain" description="Carrier" evidence="5">
    <location>
        <begin position="516"/>
        <end position="592"/>
    </location>
</feature>
<reference evidence="6 7" key="1">
    <citation type="submission" date="2018-02" db="EMBL/GenBank/DDBJ databases">
        <title>The genomes of Aspergillus section Nigri reveals drivers in fungal speciation.</title>
        <authorList>
            <consortium name="DOE Joint Genome Institute"/>
            <person name="Vesth T.C."/>
            <person name="Nybo J."/>
            <person name="Theobald S."/>
            <person name="Brandl J."/>
            <person name="Frisvad J.C."/>
            <person name="Nielsen K.F."/>
            <person name="Lyhne E.K."/>
            <person name="Kogle M.E."/>
            <person name="Kuo A."/>
            <person name="Riley R."/>
            <person name="Clum A."/>
            <person name="Nolan M."/>
            <person name="Lipzen A."/>
            <person name="Salamov A."/>
            <person name="Henrissat B."/>
            <person name="Wiebenga A."/>
            <person name="De vries R.P."/>
            <person name="Grigoriev I.V."/>
            <person name="Mortensen U.H."/>
            <person name="Andersen M.R."/>
            <person name="Baker S.E."/>
        </authorList>
    </citation>
    <scope>NUCLEOTIDE SEQUENCE [LARGE SCALE GENOMIC DNA]</scope>
    <source>
        <strain evidence="6 7">CBS 121593</strain>
    </source>
</reference>
<dbReference type="AlphaFoldDB" id="A0A395GX54"/>
<dbReference type="PROSITE" id="PS00455">
    <property type="entry name" value="AMP_BINDING"/>
    <property type="match status" value="1"/>
</dbReference>
<dbReference type="Pfam" id="PF07993">
    <property type="entry name" value="NAD_binding_4"/>
    <property type="match status" value="1"/>
</dbReference>
<dbReference type="SUPFAM" id="SSF56801">
    <property type="entry name" value="Acetyl-CoA synthetase-like"/>
    <property type="match status" value="1"/>
</dbReference>
<dbReference type="Pfam" id="PF00501">
    <property type="entry name" value="AMP-binding"/>
    <property type="match status" value="1"/>
</dbReference>
<dbReference type="NCBIfam" id="TIGR01746">
    <property type="entry name" value="Thioester-redct"/>
    <property type="match status" value="1"/>
</dbReference>
<sequence length="1011" mass="111655">MDHHFSHHVSNTPDDIAIDDESRQWSYADLDHEVQQVADCLKGLQLPAEEPICILEAVGNATIIAQLAVIRTGLTCVPLEPSIPTLRLKTLLKDIGGRYILSNQSPDIGDDMTIIPISGEHNPKSIPKEKSNGVNGTQVDGSKETQGYRSHILYTSGSSGKPKAVQITETSILHMAFETFVAPLESSDRVAVINNPGFDISLFEIFVPLVAGATLVIVPRDIIMDPFDARDFIARKNISIMILTAQLFSIIAQVSPDAFAGVRHVLTAGEVANPSSMKAVLESSHPPQHVWNTYGPTETTTLSTMHEVTHKDLDYDNISIGKPFGDTLLHLYDEQSNRITKPDTVGEILLGGSGLTPGYIGRPKENEERFFTDNDGNRLYRTGDFARWRSDAPDLLEFMGRADLQVKQGGFRVELGEIEQVFLSSTWLVGAVVVQIQPDTPDDEAFLVAFLIPAVSNSVGPREMTEYIQPRVPGYAIPRDIVFCSKYPMTDHGKVDRKGLAQQYRDQHPQSDTPSDTSRDTTTTLKSIWTSILGVSKISDSDDFFTTHRGSSLQAAALISKIQKQLGKTLSMRSLYEHPRLSDLVACLDQYTEGGNAPDDRSQWLSDAHIADDLHAVPDWQSPDEGRIFLTGATGFVGAHFLNRFLQMPTIKEVVCLTRGKSGQPSSERVQSVLQRYDLWTTSAPNINKLTVLTGDITIPHFGLAPDTFTWLTNWASIVFHLAAKVNFCEPYAAHYDANVLGTRHTLEVATTGRRKAFIHMSSIDAWGPTGLVLGTKRLLEDEPLDPHLGGLPYDIGYAASKWVTEKMVRSARSRGLATMIFRPGFIIGDSQTGCGNPDDFFARFIMGSIMLGAFPHLPNQRLEYVTVDYVCAATLHIASQNTNLGRSYSLVAPDPEDSVTIDATHDVINKAGYPVKMIPYWDWVRMLQEEATPENPLQAVMPLLQEPVLGRFSRFETSRNTPHYDARNAVEALRGAEGVGINQGLIYSPEAAGILYSLEYTIRDSYSPFQ</sequence>
<dbReference type="PANTHER" id="PTHR44845">
    <property type="entry name" value="CARRIER DOMAIN-CONTAINING PROTEIN"/>
    <property type="match status" value="1"/>
</dbReference>
<evidence type="ECO:0000256" key="1">
    <source>
        <dbReference type="ARBA" id="ARBA00022450"/>
    </source>
</evidence>
<evidence type="ECO:0000256" key="4">
    <source>
        <dbReference type="SAM" id="MobiDB-lite"/>
    </source>
</evidence>
<keyword evidence="2" id="KW-0597">Phosphoprotein</keyword>